<evidence type="ECO:0000313" key="1">
    <source>
        <dbReference type="EMBL" id="GMQ61447.1"/>
    </source>
</evidence>
<protein>
    <submittedName>
        <fullName evidence="1">MATE family efflux transporter</fullName>
    </submittedName>
</protein>
<sequence length="451" mass="49016">MNNNTKENKMGTMKVSKLMISMSIPAILSMLVQALYNIVDSIFVSRVSDDALTAVSLAFPIQLIIIACFVGLGIGINSLISRKLGEQDHEAASNAAEHGILLCIVLYVIILLIGILFANSFFTLFTDSQNIINLGTEYIKIIMIFSFGRLLAQAGTSILQGSGNMIHPMISQLCGAVFNIILDPILIFGYFGFPALGVKGAAIATILAQILSMVYILIVLFTKQNSVKLNLRTFKYDSKILKGIMQVGLPATIMQAIGSVMVTGLNLILAGFGEASVTVLGVYYKLQSLIFMPVFGLSQGVMPIIGYNYGSKNRKRLIKALKLGVIAAVVYMTLGFLVFQIMPAQLLELFDSSDEMMKIGVPAFRIISYVFPLAAVSIMCGTAFQGMGKAYISMIVSILRQLVVLLPGAFILGKLFGLDGVWISFVLAEIVGIVVVLVSIKKIYEEQLLKW</sequence>
<reference evidence="1" key="1">
    <citation type="submission" date="2023-09" db="EMBL/GenBank/DDBJ databases">
        <title>Vallitalea sediminicola and Vallitalea maricola sp. nov., anaerobic bacteria isolated from marine sediment.</title>
        <authorList>
            <person name="Hirano S."/>
            <person name="Maeda A."/>
            <person name="Terahara T."/>
            <person name="Mori K."/>
            <person name="Hamada M."/>
            <person name="Matsumoto R."/>
            <person name="Kobayashi T."/>
        </authorList>
    </citation>
    <scope>NUCLEOTIDE SEQUENCE</scope>
    <source>
        <strain evidence="1">AN17-2</strain>
    </source>
</reference>
<organism evidence="1 2">
    <name type="scientific">Vallitalea maricola</name>
    <dbReference type="NCBI Taxonomy" id="3074433"/>
    <lineage>
        <taxon>Bacteria</taxon>
        <taxon>Bacillati</taxon>
        <taxon>Bacillota</taxon>
        <taxon>Clostridia</taxon>
        <taxon>Lachnospirales</taxon>
        <taxon>Vallitaleaceae</taxon>
        <taxon>Vallitalea</taxon>
    </lineage>
</organism>
<accession>A0ACB5UFL0</accession>
<comment type="caution">
    <text evidence="1">The sequence shown here is derived from an EMBL/GenBank/DDBJ whole genome shotgun (WGS) entry which is preliminary data.</text>
</comment>
<dbReference type="Proteomes" id="UP001374599">
    <property type="component" value="Unassembled WGS sequence"/>
</dbReference>
<dbReference type="EMBL" id="BTPU01000009">
    <property type="protein sequence ID" value="GMQ61447.1"/>
    <property type="molecule type" value="Genomic_DNA"/>
</dbReference>
<name>A0ACB5UFL0_9FIRM</name>
<evidence type="ECO:0000313" key="2">
    <source>
        <dbReference type="Proteomes" id="UP001374599"/>
    </source>
</evidence>
<keyword evidence="2" id="KW-1185">Reference proteome</keyword>
<proteinExistence type="predicted"/>
<gene>
    <name evidence="1" type="ORF">AN2V17_06760</name>
</gene>